<dbReference type="Proteomes" id="UP000502179">
    <property type="component" value="Chromosome"/>
</dbReference>
<accession>A0A6G7PXF5</accession>
<evidence type="ECO:0000256" key="3">
    <source>
        <dbReference type="ARBA" id="ARBA00022490"/>
    </source>
</evidence>
<dbReference type="AlphaFoldDB" id="A0A6G7PXF5"/>
<evidence type="ECO:0000256" key="2">
    <source>
        <dbReference type="ARBA" id="ARBA00022448"/>
    </source>
</evidence>
<proteinExistence type="predicted"/>
<keyword evidence="4 8" id="KW-0762">Sugar transport</keyword>
<dbReference type="CDD" id="cd00006">
    <property type="entry name" value="PTS_IIA_man"/>
    <property type="match status" value="1"/>
</dbReference>
<dbReference type="InterPro" id="IPR033887">
    <property type="entry name" value="PTS_IIA_man"/>
</dbReference>
<dbReference type="GO" id="GO:0016020">
    <property type="term" value="C:membrane"/>
    <property type="evidence" value="ECO:0007669"/>
    <property type="project" value="InterPro"/>
</dbReference>
<keyword evidence="2" id="KW-0813">Transport</keyword>
<dbReference type="KEGG" id="tav:G4V39_08280"/>
<dbReference type="Gene3D" id="3.40.50.510">
    <property type="entry name" value="Phosphotransferase system, mannose-type IIA component"/>
    <property type="match status" value="1"/>
</dbReference>
<keyword evidence="6" id="KW-0598">Phosphotransferase system</keyword>
<evidence type="ECO:0000256" key="1">
    <source>
        <dbReference type="ARBA" id="ARBA00004496"/>
    </source>
</evidence>
<dbReference type="Pfam" id="PF03610">
    <property type="entry name" value="EIIA-man"/>
    <property type="match status" value="1"/>
</dbReference>
<dbReference type="InterPro" id="IPR004701">
    <property type="entry name" value="PTS_EIIA_man-typ"/>
</dbReference>
<dbReference type="GO" id="GO:0016301">
    <property type="term" value="F:kinase activity"/>
    <property type="evidence" value="ECO:0007669"/>
    <property type="project" value="UniProtKB-KW"/>
</dbReference>
<dbReference type="PROSITE" id="PS51096">
    <property type="entry name" value="PTS_EIIA_TYPE_4"/>
    <property type="match status" value="1"/>
</dbReference>
<keyword evidence="9" id="KW-1185">Reference proteome</keyword>
<evidence type="ECO:0000313" key="9">
    <source>
        <dbReference type="Proteomes" id="UP000502179"/>
    </source>
</evidence>
<dbReference type="EMBL" id="CP048877">
    <property type="protein sequence ID" value="QIJ72267.1"/>
    <property type="molecule type" value="Genomic_DNA"/>
</dbReference>
<keyword evidence="5" id="KW-0808">Transferase</keyword>
<evidence type="ECO:0000256" key="4">
    <source>
        <dbReference type="ARBA" id="ARBA00022597"/>
    </source>
</evidence>
<dbReference type="SUPFAM" id="SSF53062">
    <property type="entry name" value="PTS system fructose IIA component-like"/>
    <property type="match status" value="1"/>
</dbReference>
<dbReference type="PANTHER" id="PTHR33799">
    <property type="entry name" value="PTS PERMEASE-RELATED-RELATED"/>
    <property type="match status" value="1"/>
</dbReference>
<dbReference type="GO" id="GO:0005737">
    <property type="term" value="C:cytoplasm"/>
    <property type="evidence" value="ECO:0007669"/>
    <property type="project" value="UniProtKB-SubCell"/>
</dbReference>
<evidence type="ECO:0000313" key="8">
    <source>
        <dbReference type="EMBL" id="QIJ72267.1"/>
    </source>
</evidence>
<gene>
    <name evidence="8" type="ORF">G4V39_08280</name>
</gene>
<keyword evidence="3" id="KW-0963">Cytoplasm</keyword>
<organism evidence="8 9">
    <name type="scientific">Thermosulfuriphilus ammonigenes</name>
    <dbReference type="NCBI Taxonomy" id="1936021"/>
    <lineage>
        <taxon>Bacteria</taxon>
        <taxon>Pseudomonadati</taxon>
        <taxon>Thermodesulfobacteriota</taxon>
        <taxon>Thermodesulfobacteria</taxon>
        <taxon>Thermodesulfobacteriales</taxon>
        <taxon>Thermodesulfobacteriaceae</taxon>
        <taxon>Thermosulfuriphilus</taxon>
    </lineage>
</organism>
<evidence type="ECO:0000256" key="5">
    <source>
        <dbReference type="ARBA" id="ARBA00022679"/>
    </source>
</evidence>
<dbReference type="RefSeq" id="WP_166032485.1">
    <property type="nucleotide sequence ID" value="NZ_CP048877.1"/>
</dbReference>
<name>A0A6G7PXF5_9BACT</name>
<reference evidence="8 9" key="1">
    <citation type="submission" date="2020-02" db="EMBL/GenBank/DDBJ databases">
        <title>Genome analysis of Thermosulfuriphilus ammonigenes ST65T, an anaerobic thermophilic chemolithoautotrophic bacterium isolated from a deep-sea hydrothermal vent.</title>
        <authorList>
            <person name="Slobodkina G."/>
            <person name="Allioux M."/>
            <person name="Merkel A."/>
            <person name="Alain K."/>
            <person name="Jebbar M."/>
            <person name="Slobodkin A."/>
        </authorList>
    </citation>
    <scope>NUCLEOTIDE SEQUENCE [LARGE SCALE GENOMIC DNA]</scope>
    <source>
        <strain evidence="8 9">ST65</strain>
    </source>
</reference>
<evidence type="ECO:0000256" key="6">
    <source>
        <dbReference type="ARBA" id="ARBA00022683"/>
    </source>
</evidence>
<protein>
    <submittedName>
        <fullName evidence="8">PTS sugar transporter subunit IIA</fullName>
    </submittedName>
</protein>
<comment type="subcellular location">
    <subcellularLocation>
        <location evidence="1">Cytoplasm</location>
    </subcellularLocation>
</comment>
<dbReference type="InterPro" id="IPR051471">
    <property type="entry name" value="Bacterial_PTS_sugar_comp"/>
</dbReference>
<dbReference type="InterPro" id="IPR036662">
    <property type="entry name" value="PTS_EIIA_man-typ_sf"/>
</dbReference>
<keyword evidence="7" id="KW-0418">Kinase</keyword>
<dbReference type="PANTHER" id="PTHR33799:SF1">
    <property type="entry name" value="PTS SYSTEM MANNOSE-SPECIFIC EIIAB COMPONENT-RELATED"/>
    <property type="match status" value="1"/>
</dbReference>
<dbReference type="GO" id="GO:0009401">
    <property type="term" value="P:phosphoenolpyruvate-dependent sugar phosphotransferase system"/>
    <property type="evidence" value="ECO:0007669"/>
    <property type="project" value="UniProtKB-KW"/>
</dbReference>
<sequence>MPGVVVVTHGRLAEELVLAAAFIMGGLEGVVGVGIDPNEPLEELKERILQAIRKVNDGEGVLVLTDMFGGTPSNICLAFLEEGRVEVVSGVNLPMIIKAAQSLKRPLPELAKVVAEAGKKSISKASELLNS</sequence>
<evidence type="ECO:0000256" key="7">
    <source>
        <dbReference type="ARBA" id="ARBA00022777"/>
    </source>
</evidence>